<dbReference type="EMBL" id="JH126402">
    <property type="protein sequence ID" value="EGX91762.1"/>
    <property type="molecule type" value="Genomic_DNA"/>
</dbReference>
<keyword evidence="2" id="KW-1185">Reference proteome</keyword>
<dbReference type="InParanoid" id="G3JHQ6"/>
<dbReference type="AlphaFoldDB" id="G3JHQ6"/>
<dbReference type="RefSeq" id="XP_006671126.1">
    <property type="nucleotide sequence ID" value="XM_006671063.1"/>
</dbReference>
<accession>G3JHQ6</accession>
<gene>
    <name evidence="1" type="ORF">CCM_05919</name>
</gene>
<proteinExistence type="predicted"/>
<evidence type="ECO:0000313" key="1">
    <source>
        <dbReference type="EMBL" id="EGX91762.1"/>
    </source>
</evidence>
<organism evidence="1 2">
    <name type="scientific">Cordyceps militaris (strain CM01)</name>
    <name type="common">Caterpillar fungus</name>
    <dbReference type="NCBI Taxonomy" id="983644"/>
    <lineage>
        <taxon>Eukaryota</taxon>
        <taxon>Fungi</taxon>
        <taxon>Dikarya</taxon>
        <taxon>Ascomycota</taxon>
        <taxon>Pezizomycotina</taxon>
        <taxon>Sordariomycetes</taxon>
        <taxon>Hypocreomycetidae</taxon>
        <taxon>Hypocreales</taxon>
        <taxon>Cordycipitaceae</taxon>
        <taxon>Cordyceps</taxon>
    </lineage>
</organism>
<dbReference type="KEGG" id="cmt:CCM_05919"/>
<name>G3JHQ6_CORMM</name>
<dbReference type="GeneID" id="18167937"/>
<sequence length="106" mass="12104">MASFFNIADRVPHPGQNKKHCLRHVYNNAPVTHRGPATLRPSRHTARDPTHTARSLPLIVLYRGIKCLEGINYYKLFRVLLKVATKLSILGEDRLFILEGYKAIKV</sequence>
<dbReference type="VEuPathDB" id="FungiDB:CCM_05919"/>
<protein>
    <submittedName>
        <fullName evidence="1">Uncharacterized protein</fullName>
    </submittedName>
</protein>
<dbReference type="Proteomes" id="UP000001610">
    <property type="component" value="Unassembled WGS sequence"/>
</dbReference>
<dbReference type="HOGENOM" id="CLU_2223151_0_0_1"/>
<evidence type="ECO:0000313" key="2">
    <source>
        <dbReference type="Proteomes" id="UP000001610"/>
    </source>
</evidence>
<reference evidence="1 2" key="1">
    <citation type="journal article" date="2011" name="Genome Biol.">
        <title>Genome sequence of the insect pathogenic fungus Cordyceps militaris, a valued traditional Chinese medicine.</title>
        <authorList>
            <person name="Zheng P."/>
            <person name="Xia Y."/>
            <person name="Xiao G."/>
            <person name="Xiong C."/>
            <person name="Hu X."/>
            <person name="Zhang S."/>
            <person name="Zheng H."/>
            <person name="Huang Y."/>
            <person name="Zhou Y."/>
            <person name="Wang S."/>
            <person name="Zhao G.P."/>
            <person name="Liu X."/>
            <person name="St Leger R.J."/>
            <person name="Wang C."/>
        </authorList>
    </citation>
    <scope>NUCLEOTIDE SEQUENCE [LARGE SCALE GENOMIC DNA]</scope>
    <source>
        <strain evidence="1 2">CM01</strain>
    </source>
</reference>